<dbReference type="Pfam" id="PF00171">
    <property type="entry name" value="Aldedh"/>
    <property type="match status" value="1"/>
</dbReference>
<feature type="compositionally biased region" description="Basic residues" evidence="6">
    <location>
        <begin position="882"/>
        <end position="902"/>
    </location>
</feature>
<comment type="pathway">
    <text evidence="1">Amino-acid degradation; L-proline degradation into L-glutamate; L-glutamate from L-proline: step 2/2.</text>
</comment>
<dbReference type="InterPro" id="IPR015590">
    <property type="entry name" value="Aldehyde_DH_dom"/>
</dbReference>
<evidence type="ECO:0000256" key="4">
    <source>
        <dbReference type="ARBA" id="ARBA00023027"/>
    </source>
</evidence>
<name>A0ABQ6IIE8_9MICO</name>
<proteinExistence type="predicted"/>
<comment type="caution">
    <text evidence="9">The sequence shown here is derived from an EMBL/GenBank/DDBJ whole genome shotgun (WGS) entry which is preliminary data.</text>
</comment>
<dbReference type="Gene3D" id="3.20.20.220">
    <property type="match status" value="1"/>
</dbReference>
<feature type="compositionally biased region" description="Basic residues" evidence="6">
    <location>
        <begin position="844"/>
        <end position="863"/>
    </location>
</feature>
<dbReference type="InterPro" id="IPR029041">
    <property type="entry name" value="FAD-linked_oxidoreductase-like"/>
</dbReference>
<feature type="region of interest" description="Disordered" evidence="6">
    <location>
        <begin position="766"/>
        <end position="812"/>
    </location>
</feature>
<feature type="compositionally biased region" description="Polar residues" evidence="6">
    <location>
        <begin position="399"/>
        <end position="410"/>
    </location>
</feature>
<keyword evidence="3" id="KW-0560">Oxidoreductase</keyword>
<dbReference type="InterPro" id="IPR002872">
    <property type="entry name" value="Proline_DH_dom"/>
</dbReference>
<gene>
    <name evidence="9" type="ORF">GCM10025876_37990</name>
</gene>
<dbReference type="SUPFAM" id="SSF53720">
    <property type="entry name" value="ALDH-like"/>
    <property type="match status" value="1"/>
</dbReference>
<feature type="region of interest" description="Disordered" evidence="6">
    <location>
        <begin position="398"/>
        <end position="423"/>
    </location>
</feature>
<dbReference type="InterPro" id="IPR016161">
    <property type="entry name" value="Ald_DH/histidinol_DH"/>
</dbReference>
<dbReference type="InterPro" id="IPR016162">
    <property type="entry name" value="Ald_DH_N"/>
</dbReference>
<evidence type="ECO:0000256" key="2">
    <source>
        <dbReference type="ARBA" id="ARBA00012884"/>
    </source>
</evidence>
<dbReference type="SUPFAM" id="SSF51730">
    <property type="entry name" value="FAD-linked oxidoreductase"/>
    <property type="match status" value="1"/>
</dbReference>
<evidence type="ECO:0000259" key="8">
    <source>
        <dbReference type="Pfam" id="PF01619"/>
    </source>
</evidence>
<reference evidence="10" key="1">
    <citation type="journal article" date="2019" name="Int. J. Syst. Evol. Microbiol.">
        <title>The Global Catalogue of Microorganisms (GCM) 10K type strain sequencing project: providing services to taxonomists for standard genome sequencing and annotation.</title>
        <authorList>
            <consortium name="The Broad Institute Genomics Platform"/>
            <consortium name="The Broad Institute Genome Sequencing Center for Infectious Disease"/>
            <person name="Wu L."/>
            <person name="Ma J."/>
        </authorList>
    </citation>
    <scope>NUCLEOTIDE SEQUENCE [LARGE SCALE GENOMIC DNA]</scope>
    <source>
        <strain evidence="10">NBRC 112299</strain>
    </source>
</reference>
<protein>
    <recommendedName>
        <fullName evidence="2">L-glutamate gamma-semialdehyde dehydrogenase</fullName>
        <ecNumber evidence="2">1.2.1.88</ecNumber>
    </recommendedName>
</protein>
<keyword evidence="10" id="KW-1185">Reference proteome</keyword>
<dbReference type="EMBL" id="BSUN01000001">
    <property type="protein sequence ID" value="GMA37595.1"/>
    <property type="molecule type" value="Genomic_DNA"/>
</dbReference>
<dbReference type="InterPro" id="IPR016160">
    <property type="entry name" value="Ald_DH_CS_CYS"/>
</dbReference>
<evidence type="ECO:0000313" key="9">
    <source>
        <dbReference type="EMBL" id="GMA37595.1"/>
    </source>
</evidence>
<evidence type="ECO:0000256" key="5">
    <source>
        <dbReference type="ARBA" id="ARBA00048142"/>
    </source>
</evidence>
<sequence length="967" mass="103501">MTPDTLSSRALSTEADAAVAQVHAWLSDAATTRQGVAAHLMEEMLRRRGGLAFLTTLLDGLMRPDDAQVAAEGFRSAARIAPPRLPWGLSPALHTGAFASRIAPATTVAAARRVVKAMVGHLVVDARPERLARALDHVRAGGADVNLNLLGEAVLGRGEAQRRVSRTLALIEHPAVDYVSIKVSAAVAPHPAWAFDEAVADVTDALAPLYRAALTHDGTFINLDMEEYRDLDLTLAVFEDLAMREEFLALPMGVVLQAYLPDSLAALRRLQDLARARAAASGAPLKVRIVKGANLSMERIEAEAHGWRLATWDSKVEADAHYKRLLDIALDPASLSTLRVGLAGHNLFDIALTRVRCERRGITEGVDLEMLLGMAPGMATTVARTMGECACTRLPWRPRTSTWRSPTSPAGSRRSPAPATSLPRWASLREDAGVFAAQERAFRLALEASATLPRRERGRTATPPVRDHDGFVNAADADPAVSGQRDAGRSALARVTQSDAGAATAAQARVADHASLDAVLDETVAAARSWGLSTPAKRATMLRAVAVALEQHREVLYEVMASECGKTLEQSDPEISEAIDFARYYAMSAERLVDIDGARPVPRAVTLVTPPWNFPVAIPLGSTLAALAAGSAVVLKPAEEAMRCGAVIREVLDAAGVPRDLVRLIDIDTERLGDALIGDPRVEQVILTGAFETAQRFLAVRPDLDLRAETSGKNALVVTPSADVDLAVRDLVQSAFGHAGQKCSAASLVILVGSAAASLRFRDQAHRRRHLATRGPRGRSADADGARHPPAQGKAASRPHHPGGGRGMVGGTARTRARTVDPWCARLGHARVVVPPHGVLRSRAGCHARRHARGGDRRPKHGRLRPDRRASLAGRTRDACVARRRRGRQRLRQSRHHGRHRPTPAFRWLEAVGGGRHGEGRRSALRGVADRLGTGGRCAGGTQRPPLSARGAAGGGERRLGARRSLP</sequence>
<evidence type="ECO:0000259" key="7">
    <source>
        <dbReference type="Pfam" id="PF00171"/>
    </source>
</evidence>
<evidence type="ECO:0000256" key="6">
    <source>
        <dbReference type="SAM" id="MobiDB-lite"/>
    </source>
</evidence>
<dbReference type="PANTHER" id="PTHR42862">
    <property type="entry name" value="DELTA-1-PYRROLINE-5-CARBOXYLATE DEHYDROGENASE 1, ISOFORM A-RELATED"/>
    <property type="match status" value="1"/>
</dbReference>
<dbReference type="Gene3D" id="3.40.309.10">
    <property type="entry name" value="Aldehyde Dehydrogenase, Chain A, domain 2"/>
    <property type="match status" value="1"/>
</dbReference>
<dbReference type="InterPro" id="IPR050485">
    <property type="entry name" value="Proline_metab_enzyme"/>
</dbReference>
<dbReference type="PANTHER" id="PTHR42862:SF1">
    <property type="entry name" value="DELTA-1-PYRROLINE-5-CARBOXYLATE DEHYDROGENASE 2, ISOFORM A-RELATED"/>
    <property type="match status" value="1"/>
</dbReference>
<dbReference type="Proteomes" id="UP001157125">
    <property type="component" value="Unassembled WGS sequence"/>
</dbReference>
<evidence type="ECO:0000313" key="10">
    <source>
        <dbReference type="Proteomes" id="UP001157125"/>
    </source>
</evidence>
<accession>A0ABQ6IIE8</accession>
<feature type="compositionally biased region" description="Basic and acidic residues" evidence="6">
    <location>
        <begin position="864"/>
        <end position="881"/>
    </location>
</feature>
<organism evidence="9 10">
    <name type="scientific">Demequina litorisediminis</name>
    <dbReference type="NCBI Taxonomy" id="1849022"/>
    <lineage>
        <taxon>Bacteria</taxon>
        <taxon>Bacillati</taxon>
        <taxon>Actinomycetota</taxon>
        <taxon>Actinomycetes</taxon>
        <taxon>Micrococcales</taxon>
        <taxon>Demequinaceae</taxon>
        <taxon>Demequina</taxon>
    </lineage>
</organism>
<dbReference type="Pfam" id="PF01619">
    <property type="entry name" value="Pro_dh"/>
    <property type="match status" value="1"/>
</dbReference>
<feature type="region of interest" description="Disordered" evidence="6">
    <location>
        <begin position="843"/>
        <end position="905"/>
    </location>
</feature>
<feature type="domain" description="Aldehyde dehydrogenase" evidence="7">
    <location>
        <begin position="503"/>
        <end position="758"/>
    </location>
</feature>
<dbReference type="PROSITE" id="PS00070">
    <property type="entry name" value="ALDEHYDE_DEHYDR_CYS"/>
    <property type="match status" value="1"/>
</dbReference>
<feature type="domain" description="Proline dehydrogenase" evidence="8">
    <location>
        <begin position="135"/>
        <end position="388"/>
    </location>
</feature>
<dbReference type="EC" id="1.2.1.88" evidence="2"/>
<evidence type="ECO:0000256" key="1">
    <source>
        <dbReference type="ARBA" id="ARBA00004786"/>
    </source>
</evidence>
<dbReference type="InterPro" id="IPR016163">
    <property type="entry name" value="Ald_DH_C"/>
</dbReference>
<evidence type="ECO:0000256" key="3">
    <source>
        <dbReference type="ARBA" id="ARBA00023002"/>
    </source>
</evidence>
<keyword evidence="4" id="KW-0520">NAD</keyword>
<dbReference type="Gene3D" id="3.40.605.10">
    <property type="entry name" value="Aldehyde Dehydrogenase, Chain A, domain 1"/>
    <property type="match status" value="1"/>
</dbReference>
<feature type="region of interest" description="Disordered" evidence="6">
    <location>
        <begin position="930"/>
        <end position="967"/>
    </location>
</feature>
<comment type="catalytic activity">
    <reaction evidence="5">
        <text>L-glutamate 5-semialdehyde + NAD(+) + H2O = L-glutamate + NADH + 2 H(+)</text>
        <dbReference type="Rhea" id="RHEA:30235"/>
        <dbReference type="ChEBI" id="CHEBI:15377"/>
        <dbReference type="ChEBI" id="CHEBI:15378"/>
        <dbReference type="ChEBI" id="CHEBI:29985"/>
        <dbReference type="ChEBI" id="CHEBI:57540"/>
        <dbReference type="ChEBI" id="CHEBI:57945"/>
        <dbReference type="ChEBI" id="CHEBI:58066"/>
        <dbReference type="EC" id="1.2.1.88"/>
    </reaction>
</comment>